<keyword evidence="1" id="KW-0732">Signal</keyword>
<feature type="chain" id="PRO_5004198892" evidence="1">
    <location>
        <begin position="24"/>
        <end position="187"/>
    </location>
</feature>
<dbReference type="AlphaFoldDB" id="Q1ZMD7"/>
<dbReference type="HOGENOM" id="CLU_1446406_0_0_6"/>
<evidence type="ECO:0000313" key="3">
    <source>
        <dbReference type="Proteomes" id="UP000001603"/>
    </source>
</evidence>
<dbReference type="RefSeq" id="WP_005366834.1">
    <property type="nucleotide sequence ID" value="NZ_CH902599.1"/>
</dbReference>
<sequence>MKKALLAVALLSTLGMAATQAMAEDYTPGHASFQWAGTVPAQTDSGNNYFIVGAGSTTDFNNGQLVFANTNKGVQLTNSSTMSFKVVKHDSTSGDNYDPSKDIEPLGYTATLTDLEVGINGFMSQDGSEAFAVSVDGVNKNVNESITKASDSNTTNLKIVKGQGTNTLQAADNVVVQAVLAIAPTEA</sequence>
<protein>
    <submittedName>
        <fullName evidence="2">Uncharacterized protein</fullName>
    </submittedName>
</protein>
<evidence type="ECO:0000313" key="2">
    <source>
        <dbReference type="EMBL" id="EAS63303.1"/>
    </source>
</evidence>
<proteinExistence type="predicted"/>
<name>Q1ZMD7_PHOAS</name>
<organism evidence="2 3">
    <name type="scientific">Photobacterium angustum (strain S14 / CCUG 15956)</name>
    <name type="common">Vibrio sp. (strain S14 / CCUG 15956)</name>
    <dbReference type="NCBI Taxonomy" id="314292"/>
    <lineage>
        <taxon>Bacteria</taxon>
        <taxon>Pseudomonadati</taxon>
        <taxon>Pseudomonadota</taxon>
        <taxon>Gammaproteobacteria</taxon>
        <taxon>Vibrionales</taxon>
        <taxon>Vibrionaceae</taxon>
        <taxon>Photobacterium</taxon>
    </lineage>
</organism>
<dbReference type="OrthoDB" id="5830896at2"/>
<reference evidence="2 3" key="1">
    <citation type="journal article" date="2009" name="Proc. Natl. Acad. Sci. U.S.A.">
        <title>The genomic basis of trophic strategy in marine bacteria.</title>
        <authorList>
            <person name="Lauro F.M."/>
            <person name="McDougald D."/>
            <person name="Thomas T."/>
            <person name="Williams T.J."/>
            <person name="Egan S."/>
            <person name="Rice S."/>
            <person name="DeMaere M.Z."/>
            <person name="Ting L."/>
            <person name="Ertan H."/>
            <person name="Johnson J."/>
            <person name="Ferriera S."/>
            <person name="Lapidus A."/>
            <person name="Anderson I."/>
            <person name="Kyrpides N."/>
            <person name="Munk A.C."/>
            <person name="Detter C."/>
            <person name="Han C.S."/>
            <person name="Brown M.V."/>
            <person name="Robb F.T."/>
            <person name="Kjelleberg S."/>
            <person name="Cavicchioli R."/>
        </authorList>
    </citation>
    <scope>NUCLEOTIDE SEQUENCE [LARGE SCALE GENOMIC DNA]</scope>
    <source>
        <strain evidence="2 3">S14</strain>
    </source>
</reference>
<comment type="caution">
    <text evidence="2">The sequence shown here is derived from an EMBL/GenBank/DDBJ whole genome shotgun (WGS) entry which is preliminary data.</text>
</comment>
<dbReference type="EMBL" id="AAOJ01000008">
    <property type="protein sequence ID" value="EAS63303.1"/>
    <property type="molecule type" value="Genomic_DNA"/>
</dbReference>
<evidence type="ECO:0000256" key="1">
    <source>
        <dbReference type="SAM" id="SignalP"/>
    </source>
</evidence>
<accession>Q1ZMD7</accession>
<feature type="signal peptide" evidence="1">
    <location>
        <begin position="1"/>
        <end position="23"/>
    </location>
</feature>
<dbReference type="Proteomes" id="UP000001603">
    <property type="component" value="Unassembled WGS sequence"/>
</dbReference>
<gene>
    <name evidence="2" type="ORF">VAS14_16017</name>
</gene>
<dbReference type="eggNOG" id="ENOG502ZQR9">
    <property type="taxonomic scope" value="Bacteria"/>
</dbReference>